<evidence type="ECO:0000313" key="7">
    <source>
        <dbReference type="Proteomes" id="UP000440578"/>
    </source>
</evidence>
<dbReference type="InterPro" id="IPR021627">
    <property type="entry name" value="Mediator_Med27"/>
</dbReference>
<sequence>MAEKTVESLSKALDCVQQLRTSVCDVFRYMTEGNSESGDDDTQRKQYVINLKETLNTVTRRLHDVEESVNKLSVPSGAFQLGNTGFLSLDPTLDMQVLYGRLLDSYKWTEKVRDYSAFAVPIWAQNGVKRSQQTALVRKRRMAQTSHCQPPQHVDAILKTIGGTFNGMQLSISRPYGTNSAVVQVDLDHVLKAVITFKGLLIEWVLIRGYDEPMLTEDGRVDLWTPSDYHVFRKVSENAQAAMVHYYGPLYPEFSLRSYLTWIYSYMKLFSEPCVKCGSRLLNAMPPTWRDLKTLQPYHEDCKS</sequence>
<evidence type="ECO:0000256" key="2">
    <source>
        <dbReference type="ARBA" id="ARBA00008048"/>
    </source>
</evidence>
<organism evidence="6 7">
    <name type="scientific">Amphibalanus amphitrite</name>
    <name type="common">Striped barnacle</name>
    <name type="synonym">Balanus amphitrite</name>
    <dbReference type="NCBI Taxonomy" id="1232801"/>
    <lineage>
        <taxon>Eukaryota</taxon>
        <taxon>Metazoa</taxon>
        <taxon>Ecdysozoa</taxon>
        <taxon>Arthropoda</taxon>
        <taxon>Crustacea</taxon>
        <taxon>Multicrustacea</taxon>
        <taxon>Cirripedia</taxon>
        <taxon>Thoracica</taxon>
        <taxon>Thoracicalcarea</taxon>
        <taxon>Balanomorpha</taxon>
        <taxon>Balanoidea</taxon>
        <taxon>Balanidae</taxon>
        <taxon>Amphibalaninae</taxon>
        <taxon>Amphibalanus</taxon>
    </lineage>
</organism>
<comment type="similarity">
    <text evidence="2">Belongs to the Mediator complex subunit 27 family.</text>
</comment>
<keyword evidence="5" id="KW-0539">Nucleus</keyword>
<dbReference type="OrthoDB" id="1868004at2759"/>
<dbReference type="Proteomes" id="UP000440578">
    <property type="component" value="Unassembled WGS sequence"/>
</dbReference>
<accession>A0A6A4VTN5</accession>
<reference evidence="6 7" key="1">
    <citation type="submission" date="2019-07" db="EMBL/GenBank/DDBJ databases">
        <title>Draft genome assembly of a fouling barnacle, Amphibalanus amphitrite (Darwin, 1854): The first reference genome for Thecostraca.</title>
        <authorList>
            <person name="Kim W."/>
        </authorList>
    </citation>
    <scope>NUCLEOTIDE SEQUENCE [LARGE SCALE GENOMIC DNA]</scope>
    <source>
        <strain evidence="6">SNU_AA5</strain>
        <tissue evidence="6">Soma without cirri and trophi</tissue>
    </source>
</reference>
<dbReference type="GO" id="GO:0003713">
    <property type="term" value="F:transcription coactivator activity"/>
    <property type="evidence" value="ECO:0007669"/>
    <property type="project" value="TreeGrafter"/>
</dbReference>
<gene>
    <name evidence="6" type="primary">MED27</name>
    <name evidence="6" type="ORF">FJT64_005057</name>
</gene>
<dbReference type="PANTHER" id="PTHR13130">
    <property type="entry name" value="34 KDA TRANSCRIPTIONAL CO-ACTIVATOR-RELATED"/>
    <property type="match status" value="1"/>
</dbReference>
<dbReference type="AlphaFoldDB" id="A0A6A4VTN5"/>
<evidence type="ECO:0000256" key="4">
    <source>
        <dbReference type="ARBA" id="ARBA00023163"/>
    </source>
</evidence>
<comment type="caution">
    <text evidence="6">The sequence shown here is derived from an EMBL/GenBank/DDBJ whole genome shotgun (WGS) entry which is preliminary data.</text>
</comment>
<dbReference type="GO" id="GO:0006357">
    <property type="term" value="P:regulation of transcription by RNA polymerase II"/>
    <property type="evidence" value="ECO:0007669"/>
    <property type="project" value="TreeGrafter"/>
</dbReference>
<dbReference type="EMBL" id="VIIS01001485">
    <property type="protein sequence ID" value="KAF0297495.1"/>
    <property type="molecule type" value="Genomic_DNA"/>
</dbReference>
<evidence type="ECO:0000256" key="3">
    <source>
        <dbReference type="ARBA" id="ARBA00023015"/>
    </source>
</evidence>
<protein>
    <submittedName>
        <fullName evidence="6">Mediator of RNA polymerase II transcription subunit 27</fullName>
    </submittedName>
</protein>
<evidence type="ECO:0000256" key="1">
    <source>
        <dbReference type="ARBA" id="ARBA00004123"/>
    </source>
</evidence>
<comment type="subcellular location">
    <subcellularLocation>
        <location evidence="1">Nucleus</location>
    </subcellularLocation>
</comment>
<dbReference type="Pfam" id="PF11571">
    <property type="entry name" value="Med27"/>
    <property type="match status" value="1"/>
</dbReference>
<dbReference type="GO" id="GO:0016592">
    <property type="term" value="C:mediator complex"/>
    <property type="evidence" value="ECO:0007669"/>
    <property type="project" value="InterPro"/>
</dbReference>
<keyword evidence="4" id="KW-0804">Transcription</keyword>
<keyword evidence="3" id="KW-0805">Transcription regulation</keyword>
<keyword evidence="7" id="KW-1185">Reference proteome</keyword>
<evidence type="ECO:0000256" key="5">
    <source>
        <dbReference type="ARBA" id="ARBA00023242"/>
    </source>
</evidence>
<name>A0A6A4VTN5_AMPAM</name>
<proteinExistence type="inferred from homology"/>
<evidence type="ECO:0000313" key="6">
    <source>
        <dbReference type="EMBL" id="KAF0297495.1"/>
    </source>
</evidence>
<dbReference type="PANTHER" id="PTHR13130:SF4">
    <property type="entry name" value="MEDIATOR OF RNA POLYMERASE II TRANSCRIPTION SUBUNIT 27"/>
    <property type="match status" value="1"/>
</dbReference>